<name>A0AAE1Q848_9EUCA</name>
<accession>A0AAE1Q848</accession>
<gene>
    <name evidence="1" type="ORF">Pmani_008648</name>
</gene>
<organism evidence="1 2">
    <name type="scientific">Petrolisthes manimaculis</name>
    <dbReference type="NCBI Taxonomy" id="1843537"/>
    <lineage>
        <taxon>Eukaryota</taxon>
        <taxon>Metazoa</taxon>
        <taxon>Ecdysozoa</taxon>
        <taxon>Arthropoda</taxon>
        <taxon>Crustacea</taxon>
        <taxon>Multicrustacea</taxon>
        <taxon>Malacostraca</taxon>
        <taxon>Eumalacostraca</taxon>
        <taxon>Eucarida</taxon>
        <taxon>Decapoda</taxon>
        <taxon>Pleocyemata</taxon>
        <taxon>Anomura</taxon>
        <taxon>Galatheoidea</taxon>
        <taxon>Porcellanidae</taxon>
        <taxon>Petrolisthes</taxon>
    </lineage>
</organism>
<dbReference type="EMBL" id="JAWZYT010000665">
    <property type="protein sequence ID" value="KAK4320482.1"/>
    <property type="molecule type" value="Genomic_DNA"/>
</dbReference>
<proteinExistence type="predicted"/>
<evidence type="ECO:0000313" key="1">
    <source>
        <dbReference type="EMBL" id="KAK4320482.1"/>
    </source>
</evidence>
<keyword evidence="2" id="KW-1185">Reference proteome</keyword>
<comment type="caution">
    <text evidence="1">The sequence shown here is derived from an EMBL/GenBank/DDBJ whole genome shotgun (WGS) entry which is preliminary data.</text>
</comment>
<reference evidence="1" key="1">
    <citation type="submission" date="2023-11" db="EMBL/GenBank/DDBJ databases">
        <title>Genome assemblies of two species of porcelain crab, Petrolisthes cinctipes and Petrolisthes manimaculis (Anomura: Porcellanidae).</title>
        <authorList>
            <person name="Angst P."/>
        </authorList>
    </citation>
    <scope>NUCLEOTIDE SEQUENCE</scope>
    <source>
        <strain evidence="1">PB745_02</strain>
        <tissue evidence="1">Gill</tissue>
    </source>
</reference>
<sequence length="148" mass="17572">MLHLKEAKLILVNIYRTPGSKTIKFKAALELKDIDWPKVMECGKIDHMFEKFLNTLIRKCWEHIPNRKIPGTQKRSHIPVPQDRKNLMRKRARLRNKLAVTCDKNRHCTLAARIEGVEKNIQSHKAERQKEEEKAITTIKENIRYFFQ</sequence>
<evidence type="ECO:0000313" key="2">
    <source>
        <dbReference type="Proteomes" id="UP001292094"/>
    </source>
</evidence>
<dbReference type="Proteomes" id="UP001292094">
    <property type="component" value="Unassembled WGS sequence"/>
</dbReference>
<protein>
    <submittedName>
        <fullName evidence="1">Uncharacterized protein</fullName>
    </submittedName>
</protein>
<dbReference type="AlphaFoldDB" id="A0AAE1Q848"/>